<dbReference type="GeneID" id="89229766"/>
<evidence type="ECO:0000313" key="2">
    <source>
        <dbReference type="EMBL" id="WNY25111.1"/>
    </source>
</evidence>
<organism evidence="2 3">
    <name type="scientific">Methanolapillus millepedarum</name>
    <dbReference type="NCBI Taxonomy" id="3028296"/>
    <lineage>
        <taxon>Archaea</taxon>
        <taxon>Methanobacteriati</taxon>
        <taxon>Methanobacteriota</taxon>
        <taxon>Stenosarchaea group</taxon>
        <taxon>Methanomicrobia</taxon>
        <taxon>Methanosarcinales</taxon>
        <taxon>Methanosarcinaceae</taxon>
        <taxon>Methanolapillus</taxon>
    </lineage>
</organism>
<proteinExistence type="predicted"/>
<reference evidence="2 3" key="1">
    <citation type="submission" date="2023-07" db="EMBL/GenBank/DDBJ databases">
        <title>Closed genoem sequence of Methanosarcinaceae archaeon Ac7.</title>
        <authorList>
            <person name="Poehlein A."/>
            <person name="Protasov E."/>
            <person name="Platt K."/>
            <person name="Reeh H."/>
            <person name="Daniel R."/>
            <person name="Brune A."/>
        </authorList>
    </citation>
    <scope>NUCLEOTIDE SEQUENCE [LARGE SCALE GENOMIC DNA]</scope>
    <source>
        <strain evidence="2 3">Ac7</strain>
    </source>
</reference>
<protein>
    <submittedName>
        <fullName evidence="2">Uncharacterized protein</fullName>
    </submittedName>
</protein>
<evidence type="ECO:0000256" key="1">
    <source>
        <dbReference type="SAM" id="MobiDB-lite"/>
    </source>
</evidence>
<evidence type="ECO:0000313" key="3">
    <source>
        <dbReference type="Proteomes" id="UP001303587"/>
    </source>
</evidence>
<feature type="region of interest" description="Disordered" evidence="1">
    <location>
        <begin position="60"/>
        <end position="91"/>
    </location>
</feature>
<dbReference type="Proteomes" id="UP001303587">
    <property type="component" value="Chromosome"/>
</dbReference>
<dbReference type="AlphaFoldDB" id="A0AA96VBL2"/>
<dbReference type="EMBL" id="CP131060">
    <property type="protein sequence ID" value="WNY25111.1"/>
    <property type="molecule type" value="Genomic_DNA"/>
</dbReference>
<sequence length="91" mass="10246">MIAFHKTTPQIYESAADYGAALQRVEKVHQSFLSKCILLRKTKNEPIFTAFKTQSFKKTPSKYYSTPGPIRTSGQLAAKHTRTSAPELRLS</sequence>
<keyword evidence="3" id="KW-1185">Reference proteome</keyword>
<name>A0AA96VBL2_9EURY</name>
<accession>A0AA96VBL2</accession>
<gene>
    <name evidence="2" type="ORF">MsAc7_06520</name>
</gene>
<dbReference type="RefSeq" id="WP_338103155.1">
    <property type="nucleotide sequence ID" value="NZ_CP131060.1"/>
</dbReference>